<evidence type="ECO:0000256" key="3">
    <source>
        <dbReference type="ARBA" id="ARBA00022448"/>
    </source>
</evidence>
<evidence type="ECO:0000256" key="8">
    <source>
        <dbReference type="PIRNR" id="PIRNR005353"/>
    </source>
</evidence>
<evidence type="ECO:0000313" key="9">
    <source>
        <dbReference type="EMBL" id="AJI24783.1"/>
    </source>
</evidence>
<dbReference type="Pfam" id="PF00860">
    <property type="entry name" value="Xan_ur_permease"/>
    <property type="match status" value="1"/>
</dbReference>
<keyword evidence="3 8" id="KW-0813">Transport</keyword>
<gene>
    <name evidence="9" type="ORF">BG04_4210</name>
</gene>
<dbReference type="RefSeq" id="WP_034652826.1">
    <property type="nucleotide sequence ID" value="NZ_BCVB01000005.1"/>
</dbReference>
<keyword evidence="7 8" id="KW-0472">Membrane</keyword>
<dbReference type="AlphaFoldDB" id="A0A0B6AVQ2"/>
<sequence length="458" mass="48605">MAINEKGETQHMELIKKSAPNPSWLDKLFHLTERKTDVKTEILAGITTFVTMSYIIFVNPTILADAGIPKEAAIAATIFATVFATLLFALWANMPIAVAPGMGLNAFFTYTVVLGEGLTWQTGLGAVFISGVVFFILTITGLRKKIIEGIPAILKSAISVGIGLFIAFIGFKQAGIIVSNKENLVALGQLTKPGPFLALLGFMAVTVLTARKIKGAALISILLVSIAGMVLGIVEAPKSISSVVSFSMPSMSETFLQMDIKSALHYGLFSIIFSFTLVELFDNLGSMIGLSKKAGLMDEKGEIKGLDKALVADSLATVASAAMGSTAMNAYVENAAGIAEGGKTGLKALVVAILFLVSLLFTPLISIIPSFATAPILIMVGALMLTEIKNIPLDEITDAVPAFCTISLMPLTFSIGEGLALGFLSYTFVKLLAGRAKEIHWIMYMISAAFIINFVWAA</sequence>
<evidence type="ECO:0000256" key="6">
    <source>
        <dbReference type="ARBA" id="ARBA00022989"/>
    </source>
</evidence>
<evidence type="ECO:0000256" key="5">
    <source>
        <dbReference type="ARBA" id="ARBA00022692"/>
    </source>
</evidence>
<comment type="subcellular location">
    <subcellularLocation>
        <location evidence="1 8">Cell membrane</location>
        <topology evidence="1 8">Multi-pass membrane protein</topology>
    </subcellularLocation>
</comment>
<comment type="similarity">
    <text evidence="2 8">Belongs to the nucleobase:cation symporter-2 (NCS2) (TC 2.A.40) family. Azg-like subfamily.</text>
</comment>
<reference evidence="9 10" key="1">
    <citation type="journal article" date="2015" name="Genome Announc.">
        <title>Complete genome sequences for 35 biothreat assay-relevant bacillus species.</title>
        <authorList>
            <person name="Johnson S.L."/>
            <person name="Daligault H.E."/>
            <person name="Davenport K.W."/>
            <person name="Jaissle J."/>
            <person name="Frey K.G."/>
            <person name="Ladner J.T."/>
            <person name="Broomall S.M."/>
            <person name="Bishop-Lilly K.A."/>
            <person name="Bruce D.C."/>
            <person name="Gibbons H.S."/>
            <person name="Coyne S.R."/>
            <person name="Lo C.C."/>
            <person name="Meincke L."/>
            <person name="Munk A.C."/>
            <person name="Koroleva G.I."/>
            <person name="Rosenzweig C.N."/>
            <person name="Palacios G.F."/>
            <person name="Redden C.L."/>
            <person name="Minogue T.D."/>
            <person name="Chain P.S."/>
        </authorList>
    </citation>
    <scope>NUCLEOTIDE SEQUENCE [LARGE SCALE GENOMIC DNA]</scope>
    <source>
        <strain evidence="10">ATCC 14581 / DSM 32 / JCM 2506 / NBRC 15308 / NCIMB 9376 / NCTC 10342 / NRRL B-14308 / VKM B-512</strain>
    </source>
</reference>
<organism evidence="9 10">
    <name type="scientific">Priestia megaterium (strain ATCC 14581 / DSM 32 / CCUG 1817 / JCM 2506 / NBRC 15308 / NCIMB 9376 / NCTC 10342 / NRRL B-14308 / VKM B-512 / Ford 19)</name>
    <name type="common">Bacillus megaterium</name>
    <dbReference type="NCBI Taxonomy" id="1348623"/>
    <lineage>
        <taxon>Bacteria</taxon>
        <taxon>Bacillati</taxon>
        <taxon>Bacillota</taxon>
        <taxon>Bacilli</taxon>
        <taxon>Bacillales</taxon>
        <taxon>Bacillaceae</taxon>
        <taxon>Priestia</taxon>
    </lineage>
</organism>
<dbReference type="PANTHER" id="PTHR43337:SF1">
    <property type="entry name" value="XANTHINE_URACIL PERMEASE C887.17-RELATED"/>
    <property type="match status" value="1"/>
</dbReference>
<dbReference type="PIRSF" id="PIRSF005353">
    <property type="entry name" value="PbuG"/>
    <property type="match status" value="1"/>
</dbReference>
<dbReference type="InterPro" id="IPR045018">
    <property type="entry name" value="Azg-like"/>
</dbReference>
<dbReference type="InterPro" id="IPR026033">
    <property type="entry name" value="Azg-like_bact_archaea"/>
</dbReference>
<dbReference type="HOGENOM" id="CLU_024508_0_1_9"/>
<evidence type="ECO:0000256" key="7">
    <source>
        <dbReference type="ARBA" id="ARBA00023136"/>
    </source>
</evidence>
<accession>A0A0B6AVQ2</accession>
<dbReference type="InterPro" id="IPR006043">
    <property type="entry name" value="NCS2"/>
</dbReference>
<dbReference type="GeneID" id="93642225"/>
<dbReference type="KEGG" id="bmeg:BG04_4210"/>
<dbReference type="GO" id="GO:0005345">
    <property type="term" value="F:purine nucleobase transmembrane transporter activity"/>
    <property type="evidence" value="ECO:0007669"/>
    <property type="project" value="TreeGrafter"/>
</dbReference>
<name>A0A0B6AVQ2_PRIM2</name>
<protein>
    <submittedName>
        <fullName evidence="9">Permease family protein</fullName>
    </submittedName>
</protein>
<keyword evidence="4 8" id="KW-1003">Cell membrane</keyword>
<keyword evidence="6 8" id="KW-1133">Transmembrane helix</keyword>
<keyword evidence="5 8" id="KW-0812">Transmembrane</keyword>
<proteinExistence type="inferred from homology"/>
<dbReference type="Proteomes" id="UP000031829">
    <property type="component" value="Chromosome"/>
</dbReference>
<evidence type="ECO:0000256" key="2">
    <source>
        <dbReference type="ARBA" id="ARBA00005697"/>
    </source>
</evidence>
<evidence type="ECO:0000313" key="10">
    <source>
        <dbReference type="Proteomes" id="UP000031829"/>
    </source>
</evidence>
<evidence type="ECO:0000256" key="4">
    <source>
        <dbReference type="ARBA" id="ARBA00022475"/>
    </source>
</evidence>
<dbReference type="GO" id="GO:0005886">
    <property type="term" value="C:plasma membrane"/>
    <property type="evidence" value="ECO:0007669"/>
    <property type="project" value="UniProtKB-SubCell"/>
</dbReference>
<dbReference type="PANTHER" id="PTHR43337">
    <property type="entry name" value="XANTHINE/URACIL PERMEASE C887.17-RELATED"/>
    <property type="match status" value="1"/>
</dbReference>
<evidence type="ECO:0000256" key="1">
    <source>
        <dbReference type="ARBA" id="ARBA00004651"/>
    </source>
</evidence>
<dbReference type="EMBL" id="CP009920">
    <property type="protein sequence ID" value="AJI24783.1"/>
    <property type="molecule type" value="Genomic_DNA"/>
</dbReference>